<dbReference type="InterPro" id="IPR031602">
    <property type="entry name" value="CIPC"/>
</dbReference>
<dbReference type="Ensembl" id="ENSSMRT00000000525.1">
    <property type="protein sequence ID" value="ENSSMRP00000000431.1"/>
    <property type="gene ID" value="ENSSMRG00000000403.1"/>
</dbReference>
<dbReference type="GeneTree" id="ENSGT00510000048522"/>
<evidence type="ECO:0000313" key="2">
    <source>
        <dbReference type="Ensembl" id="ENSSMRP00000000431.1"/>
    </source>
</evidence>
<sequence length="434" mass="45504">MPSDKSSPLGHLSKSGQEAANPVQPMKADGPCLEGQKGHTGKMARGSDAGRKSRKPASEGEKDSGFSDESSEYLSAVEQTDVQDQADFPRHQHAKLQEAPQEAPGGLSGSAFPGLAPIYIVKNVILKQPLGTSPPTQFLAWSSPHALDRTQASPAHILFIQPPVATLKPPHPGQKAPSSTESLLPILNAYPKIAPHPGHGLQPRGTAGGTCGPTPPGGAGKNKRFCLEEAWVSSSEPTAPKDSRGGQQEEPPPPASGQPAATLLSPGAVSQNTVSSSTGLDQAEGRALSRAAKKLAGSSLGKQRRFHNTLEILRKSGLLGITLRTKELLRQNSGTQRDLLELREQAQLLCEAVQNNDSEAWARLREAVDRSAAYWANRGAGTYAQRGQKNLEAEPTGQGPDAARESFPGSPASLSLAPDTSVPAASPARLPAAL</sequence>
<reference evidence="2" key="1">
    <citation type="submission" date="2025-08" db="UniProtKB">
        <authorList>
            <consortium name="Ensembl"/>
        </authorList>
    </citation>
    <scope>IDENTIFICATION</scope>
</reference>
<feature type="region of interest" description="Disordered" evidence="1">
    <location>
        <begin position="195"/>
        <end position="282"/>
    </location>
</feature>
<feature type="compositionally biased region" description="Low complexity" evidence="1">
    <location>
        <begin position="423"/>
        <end position="434"/>
    </location>
</feature>
<feature type="region of interest" description="Disordered" evidence="1">
    <location>
        <begin position="385"/>
        <end position="434"/>
    </location>
</feature>
<protein>
    <recommendedName>
        <fullName evidence="4">CLOCK-interacting pacemaker</fullName>
    </recommendedName>
</protein>
<dbReference type="GO" id="GO:0042754">
    <property type="term" value="P:negative regulation of circadian rhythm"/>
    <property type="evidence" value="ECO:0007669"/>
    <property type="project" value="InterPro"/>
</dbReference>
<evidence type="ECO:0000256" key="1">
    <source>
        <dbReference type="SAM" id="MobiDB-lite"/>
    </source>
</evidence>
<dbReference type="Pfam" id="PF15800">
    <property type="entry name" value="CiPC"/>
    <property type="match status" value="2"/>
</dbReference>
<dbReference type="PANTHER" id="PTHR34648:SF7">
    <property type="entry name" value="SI:CH211-132B12.7"/>
    <property type="match status" value="1"/>
</dbReference>
<dbReference type="Proteomes" id="UP000694421">
    <property type="component" value="Unplaced"/>
</dbReference>
<proteinExistence type="predicted"/>
<feature type="region of interest" description="Disordered" evidence="1">
    <location>
        <begin position="1"/>
        <end position="108"/>
    </location>
</feature>
<dbReference type="OMA" id="RFCLEET"/>
<keyword evidence="3" id="KW-1185">Reference proteome</keyword>
<organism evidence="2 3">
    <name type="scientific">Salvator merianae</name>
    <name type="common">Argentine black and white tegu</name>
    <name type="synonym">Tupinambis merianae</name>
    <dbReference type="NCBI Taxonomy" id="96440"/>
    <lineage>
        <taxon>Eukaryota</taxon>
        <taxon>Metazoa</taxon>
        <taxon>Chordata</taxon>
        <taxon>Craniata</taxon>
        <taxon>Vertebrata</taxon>
        <taxon>Euteleostomi</taxon>
        <taxon>Lepidosauria</taxon>
        <taxon>Squamata</taxon>
        <taxon>Bifurcata</taxon>
        <taxon>Unidentata</taxon>
        <taxon>Episquamata</taxon>
        <taxon>Laterata</taxon>
        <taxon>Teiioidea</taxon>
        <taxon>Teiidae</taxon>
        <taxon>Salvator</taxon>
    </lineage>
</organism>
<dbReference type="GO" id="GO:0005634">
    <property type="term" value="C:nucleus"/>
    <property type="evidence" value="ECO:0007669"/>
    <property type="project" value="TreeGrafter"/>
</dbReference>
<dbReference type="GO" id="GO:0045892">
    <property type="term" value="P:negative regulation of DNA-templated transcription"/>
    <property type="evidence" value="ECO:0007669"/>
    <property type="project" value="InterPro"/>
</dbReference>
<evidence type="ECO:0008006" key="4">
    <source>
        <dbReference type="Google" id="ProtNLM"/>
    </source>
</evidence>
<dbReference type="AlphaFoldDB" id="A0A8D0AXL8"/>
<feature type="compositionally biased region" description="Polar residues" evidence="1">
    <location>
        <begin position="268"/>
        <end position="280"/>
    </location>
</feature>
<accession>A0A8D0AXL8</accession>
<dbReference type="PANTHER" id="PTHR34648">
    <property type="entry name" value="CLOCK-INTERACTING PACEMAKER"/>
    <property type="match status" value="1"/>
</dbReference>
<name>A0A8D0AXL8_SALMN</name>
<reference evidence="2" key="2">
    <citation type="submission" date="2025-09" db="UniProtKB">
        <authorList>
            <consortium name="Ensembl"/>
        </authorList>
    </citation>
    <scope>IDENTIFICATION</scope>
</reference>
<feature type="compositionally biased region" description="Basic and acidic residues" evidence="1">
    <location>
        <begin position="48"/>
        <end position="65"/>
    </location>
</feature>
<evidence type="ECO:0000313" key="3">
    <source>
        <dbReference type="Proteomes" id="UP000694421"/>
    </source>
</evidence>